<dbReference type="Proteomes" id="UP000807342">
    <property type="component" value="Unassembled WGS sequence"/>
</dbReference>
<proteinExistence type="predicted"/>
<name>A0A9P6C7C1_9AGAR</name>
<evidence type="ECO:0000313" key="3">
    <source>
        <dbReference type="Proteomes" id="UP000807342"/>
    </source>
</evidence>
<organism evidence="2 3">
    <name type="scientific">Macrolepiota fuliginosa MF-IS2</name>
    <dbReference type="NCBI Taxonomy" id="1400762"/>
    <lineage>
        <taxon>Eukaryota</taxon>
        <taxon>Fungi</taxon>
        <taxon>Dikarya</taxon>
        <taxon>Basidiomycota</taxon>
        <taxon>Agaricomycotina</taxon>
        <taxon>Agaricomycetes</taxon>
        <taxon>Agaricomycetidae</taxon>
        <taxon>Agaricales</taxon>
        <taxon>Agaricineae</taxon>
        <taxon>Agaricaceae</taxon>
        <taxon>Macrolepiota</taxon>
    </lineage>
</organism>
<keyword evidence="1" id="KW-1133">Transmembrane helix</keyword>
<keyword evidence="3" id="KW-1185">Reference proteome</keyword>
<keyword evidence="1" id="KW-0472">Membrane</keyword>
<evidence type="ECO:0000313" key="2">
    <source>
        <dbReference type="EMBL" id="KAF9451164.1"/>
    </source>
</evidence>
<dbReference type="AlphaFoldDB" id="A0A9P6C7C1"/>
<reference evidence="2" key="1">
    <citation type="submission" date="2020-11" db="EMBL/GenBank/DDBJ databases">
        <authorList>
            <consortium name="DOE Joint Genome Institute"/>
            <person name="Ahrendt S."/>
            <person name="Riley R."/>
            <person name="Andreopoulos W."/>
            <person name="Labutti K."/>
            <person name="Pangilinan J."/>
            <person name="Ruiz-Duenas F.J."/>
            <person name="Barrasa J.M."/>
            <person name="Sanchez-Garcia M."/>
            <person name="Camarero S."/>
            <person name="Miyauchi S."/>
            <person name="Serrano A."/>
            <person name="Linde D."/>
            <person name="Babiker R."/>
            <person name="Drula E."/>
            <person name="Ayuso-Fernandez I."/>
            <person name="Pacheco R."/>
            <person name="Padilla G."/>
            <person name="Ferreira P."/>
            <person name="Barriuso J."/>
            <person name="Kellner H."/>
            <person name="Castanera R."/>
            <person name="Alfaro M."/>
            <person name="Ramirez L."/>
            <person name="Pisabarro A.G."/>
            <person name="Kuo A."/>
            <person name="Tritt A."/>
            <person name="Lipzen A."/>
            <person name="He G."/>
            <person name="Yan M."/>
            <person name="Ng V."/>
            <person name="Cullen D."/>
            <person name="Martin F."/>
            <person name="Rosso M.-N."/>
            <person name="Henrissat B."/>
            <person name="Hibbett D."/>
            <person name="Martinez A.T."/>
            <person name="Grigoriev I.V."/>
        </authorList>
    </citation>
    <scope>NUCLEOTIDE SEQUENCE</scope>
    <source>
        <strain evidence="2">MF-IS2</strain>
    </source>
</reference>
<dbReference type="EMBL" id="MU151090">
    <property type="protein sequence ID" value="KAF9451164.1"/>
    <property type="molecule type" value="Genomic_DNA"/>
</dbReference>
<protein>
    <submittedName>
        <fullName evidence="2">Uncharacterized protein</fullName>
    </submittedName>
</protein>
<evidence type="ECO:0000256" key="1">
    <source>
        <dbReference type="SAM" id="Phobius"/>
    </source>
</evidence>
<feature type="transmembrane region" description="Helical" evidence="1">
    <location>
        <begin position="166"/>
        <end position="190"/>
    </location>
</feature>
<accession>A0A9P6C7C1</accession>
<comment type="caution">
    <text evidence="2">The sequence shown here is derived from an EMBL/GenBank/DDBJ whole genome shotgun (WGS) entry which is preliminary data.</text>
</comment>
<sequence>MHFDTHHPSARTHTLLSIQCLQKVTAAILLCRLWHTGPRVTSTLSHSKSDGGNGLILAVVVSLEPHGPSTRHARRRPDPRLPCRVAPCLVLVLSYIAVIIIITSSFHIHLHTPPSPTTRVMTCIIISRRRLAYELFSHATIHPYNTSLICIFSHMHASSLASLSHLHMFSCSALTGSTAFCPHCIVLTLARRQRRQLLLVESTRSQLPPGLP</sequence>
<gene>
    <name evidence="2" type="ORF">P691DRAFT_400246</name>
</gene>
<keyword evidence="1" id="KW-0812">Transmembrane</keyword>
<feature type="transmembrane region" description="Helical" evidence="1">
    <location>
        <begin position="85"/>
        <end position="108"/>
    </location>
</feature>